<evidence type="ECO:0000256" key="1">
    <source>
        <dbReference type="SAM" id="Phobius"/>
    </source>
</evidence>
<feature type="transmembrane region" description="Helical" evidence="1">
    <location>
        <begin position="41"/>
        <end position="62"/>
    </location>
</feature>
<keyword evidence="1" id="KW-1133">Transmembrane helix</keyword>
<dbReference type="Pfam" id="PF13586">
    <property type="entry name" value="DDE_Tnp_1_2"/>
    <property type="match status" value="1"/>
</dbReference>
<dbReference type="Proteomes" id="UP000281171">
    <property type="component" value="Unassembled WGS sequence"/>
</dbReference>
<dbReference type="EMBL" id="RDQK01000035">
    <property type="protein sequence ID" value="RMX06120.1"/>
    <property type="molecule type" value="Genomic_DNA"/>
</dbReference>
<gene>
    <name evidence="3" type="ORF">EBQ24_11825</name>
</gene>
<dbReference type="PANTHER" id="PTHR30007">
    <property type="entry name" value="PHP DOMAIN PROTEIN"/>
    <property type="match status" value="1"/>
</dbReference>
<name>A0A3M6QSX6_9BURK</name>
<keyword evidence="1" id="KW-0812">Transmembrane</keyword>
<protein>
    <submittedName>
        <fullName evidence="3">IS5/IS1182 family transposase</fullName>
    </submittedName>
</protein>
<dbReference type="RefSeq" id="WP_147473787.1">
    <property type="nucleotide sequence ID" value="NZ_RDQK01000035.1"/>
</dbReference>
<organism evidence="3 4">
    <name type="scientific">Allofranklinella schreckenbergeri</name>
    <dbReference type="NCBI Taxonomy" id="1076744"/>
    <lineage>
        <taxon>Bacteria</taxon>
        <taxon>Pseudomonadati</taxon>
        <taxon>Pseudomonadota</taxon>
        <taxon>Betaproteobacteria</taxon>
        <taxon>Burkholderiales</taxon>
        <taxon>Comamonadaceae</taxon>
        <taxon>Allofranklinella</taxon>
    </lineage>
</organism>
<keyword evidence="1" id="KW-0472">Membrane</keyword>
<accession>A0A3M6QSX6</accession>
<dbReference type="PANTHER" id="PTHR30007:SF0">
    <property type="entry name" value="TRANSPOSASE"/>
    <property type="match status" value="1"/>
</dbReference>
<dbReference type="InterPro" id="IPR025668">
    <property type="entry name" value="Tnp_DDE_dom"/>
</dbReference>
<comment type="caution">
    <text evidence="3">The sequence shown here is derived from an EMBL/GenBank/DDBJ whole genome shotgun (WGS) entry which is preliminary data.</text>
</comment>
<evidence type="ECO:0000313" key="3">
    <source>
        <dbReference type="EMBL" id="RMX06120.1"/>
    </source>
</evidence>
<feature type="domain" description="Transposase DDE" evidence="2">
    <location>
        <begin position="7"/>
        <end position="58"/>
    </location>
</feature>
<sequence length="71" mass="8344">EVVKLREAKKGFVLLPRRWVVERSFGWLARFRRLSRDYERLPHVLGGLHFVVFAILMLPNAMPLIRLAQSS</sequence>
<feature type="non-terminal residue" evidence="3">
    <location>
        <position position="1"/>
    </location>
</feature>
<evidence type="ECO:0000313" key="4">
    <source>
        <dbReference type="Proteomes" id="UP000281171"/>
    </source>
</evidence>
<reference evidence="3 4" key="1">
    <citation type="submission" date="2018-10" db="EMBL/GenBank/DDBJ databases">
        <title>Comamonadaceae CDC group NO-1 genome sequencing and assembly.</title>
        <authorList>
            <person name="Bernier A.-M."/>
            <person name="Bernard K."/>
        </authorList>
    </citation>
    <scope>NUCLEOTIDE SEQUENCE [LARGE SCALE GENOMIC DNA]</scope>
    <source>
        <strain evidence="3 4">NML180581</strain>
    </source>
</reference>
<evidence type="ECO:0000259" key="2">
    <source>
        <dbReference type="Pfam" id="PF13586"/>
    </source>
</evidence>
<proteinExistence type="predicted"/>
<dbReference type="AlphaFoldDB" id="A0A3M6QSX6"/>